<organism evidence="1">
    <name type="scientific">Anguilla anguilla</name>
    <name type="common">European freshwater eel</name>
    <name type="synonym">Muraena anguilla</name>
    <dbReference type="NCBI Taxonomy" id="7936"/>
    <lineage>
        <taxon>Eukaryota</taxon>
        <taxon>Metazoa</taxon>
        <taxon>Chordata</taxon>
        <taxon>Craniata</taxon>
        <taxon>Vertebrata</taxon>
        <taxon>Euteleostomi</taxon>
        <taxon>Actinopterygii</taxon>
        <taxon>Neopterygii</taxon>
        <taxon>Teleostei</taxon>
        <taxon>Anguilliformes</taxon>
        <taxon>Anguillidae</taxon>
        <taxon>Anguilla</taxon>
    </lineage>
</organism>
<reference evidence="1" key="1">
    <citation type="submission" date="2014-11" db="EMBL/GenBank/DDBJ databases">
        <authorList>
            <person name="Amaro Gonzalez C."/>
        </authorList>
    </citation>
    <scope>NUCLEOTIDE SEQUENCE</scope>
</reference>
<name>A0A0E9XTI7_ANGAN</name>
<reference evidence="1" key="2">
    <citation type="journal article" date="2015" name="Fish Shellfish Immunol.">
        <title>Early steps in the European eel (Anguilla anguilla)-Vibrio vulnificus interaction in the gills: Role of the RtxA13 toxin.</title>
        <authorList>
            <person name="Callol A."/>
            <person name="Pajuelo D."/>
            <person name="Ebbesson L."/>
            <person name="Teles M."/>
            <person name="MacKenzie S."/>
            <person name="Amaro C."/>
        </authorList>
    </citation>
    <scope>NUCLEOTIDE SEQUENCE</scope>
</reference>
<evidence type="ECO:0000313" key="1">
    <source>
        <dbReference type="EMBL" id="JAI04984.1"/>
    </source>
</evidence>
<dbReference type="EMBL" id="GBXM01003594">
    <property type="protein sequence ID" value="JAI04984.1"/>
    <property type="molecule type" value="Transcribed_RNA"/>
</dbReference>
<sequence>MFSSVLFKKGIACMFLLTQTILCMQ</sequence>
<dbReference type="AlphaFoldDB" id="A0A0E9XTI7"/>
<accession>A0A0E9XTI7</accession>
<proteinExistence type="predicted"/>
<protein>
    <submittedName>
        <fullName evidence="1">Uncharacterized protein</fullName>
    </submittedName>
</protein>